<organism evidence="3 4">
    <name type="scientific">Halalkalibacter hemicellulosilyticusJCM 9152</name>
    <dbReference type="NCBI Taxonomy" id="1236971"/>
    <lineage>
        <taxon>Bacteria</taxon>
        <taxon>Bacillati</taxon>
        <taxon>Bacillota</taxon>
        <taxon>Bacilli</taxon>
        <taxon>Bacillales</taxon>
        <taxon>Bacillaceae</taxon>
        <taxon>Halalkalibacter</taxon>
    </lineage>
</organism>
<gene>
    <name evidence="3" type="ORF">JCM9152_3013</name>
</gene>
<feature type="transmembrane region" description="Helical" evidence="2">
    <location>
        <begin position="360"/>
        <end position="380"/>
    </location>
</feature>
<keyword evidence="2" id="KW-0472">Membrane</keyword>
<protein>
    <submittedName>
        <fullName evidence="3">Uncharacterized protein</fullName>
    </submittedName>
</protein>
<proteinExistence type="predicted"/>
<dbReference type="GO" id="GO:0008643">
    <property type="term" value="P:carbohydrate transport"/>
    <property type="evidence" value="ECO:0007669"/>
    <property type="project" value="InterPro"/>
</dbReference>
<feature type="transmembrane region" description="Helical" evidence="2">
    <location>
        <begin position="421"/>
        <end position="439"/>
    </location>
</feature>
<sequence length="501" mass="55914">MLNNEARKLSKKKKSLRKAAREEKYRRAKVWQMALYPIGGFAHNGFMALMAIVAYYATGFVGLSTVVASFIITGSRVLDGFTDPIIGLIIDKTKGRYGKVRPTLLVAFALMTFSTLLMFFTNHLVPDGFKVVYFIILYAIFIFGYTCSQVGLSIGNNIITNDPEQRPVFGGLTMIYTMVFYTISAVYLSMYLTPKYGGFNHVGLFQEMVIFTIVLAVVAYLVAIISIASKDRIENFGAGKNTVPIRLKDLWPLLKGNRPLQMYIVAATTDKLSLQISGNAIVNVMLFGIVIGNFAMSGITQAVAMIPNILILIFGMRYAMKFGSKKGYVISTWACLVSYGLLFLLLWLGDPTQIGFDNVGFMTISFLFLWLIGGAVRYVASGLSMPMLMDVIDYNTYKTERYAPGVITAVYSFIDKAVSSLQQTFIGLLLASIGFRAVFPDIDTPYTESIFWMTMFLSIGVMMFAWTASLIAMKFYPLTKERMEQVQVEIEAKRQADTKVV</sequence>
<dbReference type="RefSeq" id="WP_052015958.1">
    <property type="nucleotide sequence ID" value="NZ_BAUU01000020.1"/>
</dbReference>
<feature type="transmembrane region" description="Helical" evidence="2">
    <location>
        <begin position="131"/>
        <end position="155"/>
    </location>
</feature>
<dbReference type="GO" id="GO:0015293">
    <property type="term" value="F:symporter activity"/>
    <property type="evidence" value="ECO:0007669"/>
    <property type="project" value="InterPro"/>
</dbReference>
<name>W4QJN0_9BACI</name>
<dbReference type="STRING" id="1236971.JCM9152_3013"/>
<feature type="transmembrane region" description="Helical" evidence="2">
    <location>
        <begin position="280"/>
        <end position="296"/>
    </location>
</feature>
<feature type="transmembrane region" description="Helical" evidence="2">
    <location>
        <begin position="103"/>
        <end position="125"/>
    </location>
</feature>
<dbReference type="Gene3D" id="1.20.1250.20">
    <property type="entry name" value="MFS general substrate transporter like domains"/>
    <property type="match status" value="1"/>
</dbReference>
<evidence type="ECO:0000256" key="1">
    <source>
        <dbReference type="SAM" id="MobiDB-lite"/>
    </source>
</evidence>
<feature type="region of interest" description="Disordered" evidence="1">
    <location>
        <begin position="1"/>
        <end position="20"/>
    </location>
</feature>
<feature type="transmembrane region" description="Helical" evidence="2">
    <location>
        <begin position="327"/>
        <end position="348"/>
    </location>
</feature>
<keyword evidence="2" id="KW-0812">Transmembrane</keyword>
<dbReference type="SUPFAM" id="SSF103473">
    <property type="entry name" value="MFS general substrate transporter"/>
    <property type="match status" value="1"/>
</dbReference>
<dbReference type="PANTHER" id="PTHR11328:SF24">
    <property type="entry name" value="MAJOR FACILITATOR SUPERFAMILY (MFS) PROFILE DOMAIN-CONTAINING PROTEIN"/>
    <property type="match status" value="1"/>
</dbReference>
<evidence type="ECO:0000256" key="2">
    <source>
        <dbReference type="SAM" id="Phobius"/>
    </source>
</evidence>
<keyword evidence="4" id="KW-1185">Reference proteome</keyword>
<dbReference type="Proteomes" id="UP000018895">
    <property type="component" value="Unassembled WGS sequence"/>
</dbReference>
<dbReference type="EMBL" id="BAUU01000020">
    <property type="protein sequence ID" value="GAE31539.1"/>
    <property type="molecule type" value="Genomic_DNA"/>
</dbReference>
<dbReference type="GO" id="GO:0005886">
    <property type="term" value="C:plasma membrane"/>
    <property type="evidence" value="ECO:0007669"/>
    <property type="project" value="TreeGrafter"/>
</dbReference>
<feature type="transmembrane region" description="Helical" evidence="2">
    <location>
        <begin position="451"/>
        <end position="473"/>
    </location>
</feature>
<evidence type="ECO:0000313" key="3">
    <source>
        <dbReference type="EMBL" id="GAE31539.1"/>
    </source>
</evidence>
<feature type="transmembrane region" description="Helical" evidence="2">
    <location>
        <begin position="63"/>
        <end position="82"/>
    </location>
</feature>
<feature type="transmembrane region" description="Helical" evidence="2">
    <location>
        <begin position="167"/>
        <end position="188"/>
    </location>
</feature>
<feature type="transmembrane region" description="Helical" evidence="2">
    <location>
        <begin position="302"/>
        <end position="320"/>
    </location>
</feature>
<dbReference type="InterPro" id="IPR039672">
    <property type="entry name" value="MFS_2"/>
</dbReference>
<dbReference type="AlphaFoldDB" id="W4QJN0"/>
<comment type="caution">
    <text evidence="3">The sequence shown here is derived from an EMBL/GenBank/DDBJ whole genome shotgun (WGS) entry which is preliminary data.</text>
</comment>
<feature type="compositionally biased region" description="Basic residues" evidence="1">
    <location>
        <begin position="9"/>
        <end position="18"/>
    </location>
</feature>
<dbReference type="Pfam" id="PF13347">
    <property type="entry name" value="MFS_2"/>
    <property type="match status" value="1"/>
</dbReference>
<reference evidence="3" key="1">
    <citation type="journal article" date="2014" name="Genome Announc.">
        <title>Draft Genome Sequences of Three Alkaliphilic Bacillus Strains, Bacillus wakoensis JCM 9140T, Bacillus akibai JCM 9157T, and Bacillus hemicellulosilyticus JCM 9152T.</title>
        <authorList>
            <person name="Yuki M."/>
            <person name="Oshima K."/>
            <person name="Suda W."/>
            <person name="Oshida Y."/>
            <person name="Kitamura K."/>
            <person name="Iida T."/>
            <person name="Hattori M."/>
            <person name="Ohkuma M."/>
        </authorList>
    </citation>
    <scope>NUCLEOTIDE SEQUENCE [LARGE SCALE GENOMIC DNA]</scope>
    <source>
        <strain evidence="3">JCM 9152</strain>
    </source>
</reference>
<accession>W4QJN0</accession>
<keyword evidence="2" id="KW-1133">Transmembrane helix</keyword>
<feature type="transmembrane region" description="Helical" evidence="2">
    <location>
        <begin position="208"/>
        <end position="228"/>
    </location>
</feature>
<dbReference type="InterPro" id="IPR036259">
    <property type="entry name" value="MFS_trans_sf"/>
</dbReference>
<feature type="transmembrane region" description="Helical" evidence="2">
    <location>
        <begin position="34"/>
        <end position="57"/>
    </location>
</feature>
<dbReference type="OrthoDB" id="9764596at2"/>
<dbReference type="PANTHER" id="PTHR11328">
    <property type="entry name" value="MAJOR FACILITATOR SUPERFAMILY DOMAIN-CONTAINING PROTEIN"/>
    <property type="match status" value="1"/>
</dbReference>
<evidence type="ECO:0000313" key="4">
    <source>
        <dbReference type="Proteomes" id="UP000018895"/>
    </source>
</evidence>